<dbReference type="HOGENOM" id="CLU_1749989_0_0_1"/>
<keyword evidence="3" id="KW-1185">Reference proteome</keyword>
<gene>
    <name evidence="2" type="ORF">LACBIDRAFT_295381</name>
</gene>
<dbReference type="GeneID" id="6082151"/>
<dbReference type="InParanoid" id="B0DRN4"/>
<accession>B0DRN4</accession>
<name>B0DRN4_LACBS</name>
<evidence type="ECO:0000313" key="3">
    <source>
        <dbReference type="Proteomes" id="UP000001194"/>
    </source>
</evidence>
<sequence>MTEPSTNPWIVIKRVIGTLILPVIATSSVDGNKHFKIANVFCVPTAAFPDQFNSLKLCNALNLIGSEWASGFFGCMHRPFYFRPDKLSWWPAVWFLPYADPRDPQAFLVSFYKRMVTPRHLTKIYPWGDFAARGTRGKVKVSQSDLESG</sequence>
<dbReference type="Proteomes" id="UP000001194">
    <property type="component" value="Unassembled WGS sequence"/>
</dbReference>
<dbReference type="RefSeq" id="XP_001886526.1">
    <property type="nucleotide sequence ID" value="XM_001886491.1"/>
</dbReference>
<protein>
    <submittedName>
        <fullName evidence="2">Predicted protein</fullName>
    </submittedName>
</protein>
<evidence type="ECO:0000256" key="1">
    <source>
        <dbReference type="SAM" id="SignalP"/>
    </source>
</evidence>
<dbReference type="EMBL" id="DS547128">
    <property type="protein sequence ID" value="EDR02816.1"/>
    <property type="molecule type" value="Genomic_DNA"/>
</dbReference>
<organism evidence="3">
    <name type="scientific">Laccaria bicolor (strain S238N-H82 / ATCC MYA-4686)</name>
    <name type="common">Bicoloured deceiver</name>
    <name type="synonym">Laccaria laccata var. bicolor</name>
    <dbReference type="NCBI Taxonomy" id="486041"/>
    <lineage>
        <taxon>Eukaryota</taxon>
        <taxon>Fungi</taxon>
        <taxon>Dikarya</taxon>
        <taxon>Basidiomycota</taxon>
        <taxon>Agaricomycotina</taxon>
        <taxon>Agaricomycetes</taxon>
        <taxon>Agaricomycetidae</taxon>
        <taxon>Agaricales</taxon>
        <taxon>Agaricineae</taxon>
        <taxon>Hydnangiaceae</taxon>
        <taxon>Laccaria</taxon>
    </lineage>
</organism>
<feature type="signal peptide" evidence="1">
    <location>
        <begin position="1"/>
        <end position="31"/>
    </location>
</feature>
<keyword evidence="1" id="KW-0732">Signal</keyword>
<proteinExistence type="predicted"/>
<feature type="chain" id="PRO_5002749426" evidence="1">
    <location>
        <begin position="32"/>
        <end position="149"/>
    </location>
</feature>
<evidence type="ECO:0000313" key="2">
    <source>
        <dbReference type="EMBL" id="EDR02816.1"/>
    </source>
</evidence>
<dbReference type="AlphaFoldDB" id="B0DRN4"/>
<dbReference type="KEGG" id="lbc:LACBIDRAFT_295381"/>
<reference evidence="2 3" key="1">
    <citation type="journal article" date="2008" name="Nature">
        <title>The genome of Laccaria bicolor provides insights into mycorrhizal symbiosis.</title>
        <authorList>
            <person name="Martin F."/>
            <person name="Aerts A."/>
            <person name="Ahren D."/>
            <person name="Brun A."/>
            <person name="Danchin E.G.J."/>
            <person name="Duchaussoy F."/>
            <person name="Gibon J."/>
            <person name="Kohler A."/>
            <person name="Lindquist E."/>
            <person name="Pereda V."/>
            <person name="Salamov A."/>
            <person name="Shapiro H.J."/>
            <person name="Wuyts J."/>
            <person name="Blaudez D."/>
            <person name="Buee M."/>
            <person name="Brokstein P."/>
            <person name="Canbaeck B."/>
            <person name="Cohen D."/>
            <person name="Courty P.E."/>
            <person name="Coutinho P.M."/>
            <person name="Delaruelle C."/>
            <person name="Detter J.C."/>
            <person name="Deveau A."/>
            <person name="DiFazio S."/>
            <person name="Duplessis S."/>
            <person name="Fraissinet-Tachet L."/>
            <person name="Lucic E."/>
            <person name="Frey-Klett P."/>
            <person name="Fourrey C."/>
            <person name="Feussner I."/>
            <person name="Gay G."/>
            <person name="Grimwood J."/>
            <person name="Hoegger P.J."/>
            <person name="Jain P."/>
            <person name="Kilaru S."/>
            <person name="Labbe J."/>
            <person name="Lin Y.C."/>
            <person name="Legue V."/>
            <person name="Le Tacon F."/>
            <person name="Marmeisse R."/>
            <person name="Melayah D."/>
            <person name="Montanini B."/>
            <person name="Muratet M."/>
            <person name="Nehls U."/>
            <person name="Niculita-Hirzel H."/>
            <person name="Oudot-Le Secq M.P."/>
            <person name="Peter M."/>
            <person name="Quesneville H."/>
            <person name="Rajashekar B."/>
            <person name="Reich M."/>
            <person name="Rouhier N."/>
            <person name="Schmutz J."/>
            <person name="Yin T."/>
            <person name="Chalot M."/>
            <person name="Henrissat B."/>
            <person name="Kuees U."/>
            <person name="Lucas S."/>
            <person name="Van de Peer Y."/>
            <person name="Podila G.K."/>
            <person name="Polle A."/>
            <person name="Pukkila P.J."/>
            <person name="Richardson P.M."/>
            <person name="Rouze P."/>
            <person name="Sanders I.R."/>
            <person name="Stajich J.E."/>
            <person name="Tunlid A."/>
            <person name="Tuskan G."/>
            <person name="Grigoriev I.V."/>
        </authorList>
    </citation>
    <scope>NUCLEOTIDE SEQUENCE [LARGE SCALE GENOMIC DNA]</scope>
    <source>
        <strain evidence="3">S238N-H82 / ATCC MYA-4686</strain>
    </source>
</reference>